<sequence length="316" mass="35509">MNKFRFLLIGVISFLTIISETLWQKFLAVSLCGVLGTVSACYLVSDNRVNAVNSTEVMEVDNVAQIYTFRQYKINSLSNNIEIIMFNNFKYQTIVQAVEECNQQQILTSSACAGDDIKPEEAKLYNLINQYRAQNRLAPIPLSKSLTLVANRHVRDIAKNPDYYRNCQGKYCAHGWSNCAYDADNSNTLPCMWDAPQKLNTGYPGRGYENLFTGSRNYRVTAEAALRGWQSSRGHNEVILNQGIWQNNQWNALGIGIYKGAAALWFGVEPDSGEKSPANTPNTSPQTDTQNTPNPINQPKEKPIQNQPSHTPNTLW</sequence>
<proteinExistence type="predicted"/>
<evidence type="ECO:0000313" key="3">
    <source>
        <dbReference type="EMBL" id="MBD2691373.1"/>
    </source>
</evidence>
<dbReference type="Pfam" id="PF00188">
    <property type="entry name" value="CAP"/>
    <property type="match status" value="1"/>
</dbReference>
<keyword evidence="4" id="KW-1185">Reference proteome</keyword>
<comment type="caution">
    <text evidence="3">The sequence shown here is derived from an EMBL/GenBank/DDBJ whole genome shotgun (WGS) entry which is preliminary data.</text>
</comment>
<feature type="domain" description="SCP" evidence="2">
    <location>
        <begin position="125"/>
        <end position="242"/>
    </location>
</feature>
<feature type="compositionally biased region" description="Polar residues" evidence="1">
    <location>
        <begin position="304"/>
        <end position="316"/>
    </location>
</feature>
<dbReference type="RefSeq" id="WP_190905872.1">
    <property type="nucleotide sequence ID" value="NZ_JACJTQ010000006.1"/>
</dbReference>
<dbReference type="InterPro" id="IPR035940">
    <property type="entry name" value="CAP_sf"/>
</dbReference>
<dbReference type="InterPro" id="IPR014044">
    <property type="entry name" value="CAP_dom"/>
</dbReference>
<organism evidence="3 4">
    <name type="scientific">Anabaena catenula FACHB-362</name>
    <dbReference type="NCBI Taxonomy" id="2692877"/>
    <lineage>
        <taxon>Bacteria</taxon>
        <taxon>Bacillati</taxon>
        <taxon>Cyanobacteriota</taxon>
        <taxon>Cyanophyceae</taxon>
        <taxon>Nostocales</taxon>
        <taxon>Nostocaceae</taxon>
        <taxon>Anabaena</taxon>
    </lineage>
</organism>
<evidence type="ECO:0000256" key="1">
    <source>
        <dbReference type="SAM" id="MobiDB-lite"/>
    </source>
</evidence>
<feature type="compositionally biased region" description="Polar residues" evidence="1">
    <location>
        <begin position="277"/>
        <end position="297"/>
    </location>
</feature>
<name>A0ABR8IZ60_9NOST</name>
<evidence type="ECO:0000313" key="4">
    <source>
        <dbReference type="Proteomes" id="UP000660381"/>
    </source>
</evidence>
<dbReference type="Gene3D" id="3.40.33.10">
    <property type="entry name" value="CAP"/>
    <property type="match status" value="1"/>
</dbReference>
<gene>
    <name evidence="3" type="ORF">H6G68_06290</name>
</gene>
<dbReference type="CDD" id="cd05379">
    <property type="entry name" value="CAP_bacterial"/>
    <property type="match status" value="1"/>
</dbReference>
<reference evidence="3 4" key="1">
    <citation type="journal article" date="2020" name="ISME J.">
        <title>Comparative genomics reveals insights into cyanobacterial evolution and habitat adaptation.</title>
        <authorList>
            <person name="Chen M.Y."/>
            <person name="Teng W.K."/>
            <person name="Zhao L."/>
            <person name="Hu C.X."/>
            <person name="Zhou Y.K."/>
            <person name="Han B.P."/>
            <person name="Song L.R."/>
            <person name="Shu W.S."/>
        </authorList>
    </citation>
    <scope>NUCLEOTIDE SEQUENCE [LARGE SCALE GENOMIC DNA]</scope>
    <source>
        <strain evidence="3 4">FACHB-362</strain>
    </source>
</reference>
<feature type="region of interest" description="Disordered" evidence="1">
    <location>
        <begin position="269"/>
        <end position="316"/>
    </location>
</feature>
<accession>A0ABR8IZ60</accession>
<dbReference type="EMBL" id="JACJTQ010000006">
    <property type="protein sequence ID" value="MBD2691373.1"/>
    <property type="molecule type" value="Genomic_DNA"/>
</dbReference>
<protein>
    <submittedName>
        <fullName evidence="3">CAP domain-containing protein</fullName>
    </submittedName>
</protein>
<dbReference type="Proteomes" id="UP000660381">
    <property type="component" value="Unassembled WGS sequence"/>
</dbReference>
<dbReference type="SUPFAM" id="SSF55797">
    <property type="entry name" value="PR-1-like"/>
    <property type="match status" value="1"/>
</dbReference>
<evidence type="ECO:0000259" key="2">
    <source>
        <dbReference type="Pfam" id="PF00188"/>
    </source>
</evidence>